<dbReference type="OrthoDB" id="3260393at2759"/>
<evidence type="ECO:0000313" key="2">
    <source>
        <dbReference type="Proteomes" id="UP000298061"/>
    </source>
</evidence>
<comment type="caution">
    <text evidence="1">The sequence shown here is derived from an EMBL/GenBank/DDBJ whole genome shotgun (WGS) entry which is preliminary data.</text>
</comment>
<dbReference type="Proteomes" id="UP000298061">
    <property type="component" value="Unassembled WGS sequence"/>
</dbReference>
<accession>A0A4Y9ZRM3</accession>
<sequence length="66" mass="7676">MREQRLGRLARVRLHALDLQLEIADQRARLARRGTSEAWFPLVNFLDFRDDDLPGWRSIVELASSA</sequence>
<protein>
    <submittedName>
        <fullName evidence="1">Uncharacterized protein</fullName>
    </submittedName>
</protein>
<keyword evidence="2" id="KW-1185">Reference proteome</keyword>
<dbReference type="EMBL" id="SFCI01001309">
    <property type="protein sequence ID" value="TFY76139.1"/>
    <property type="molecule type" value="Genomic_DNA"/>
</dbReference>
<proteinExistence type="predicted"/>
<dbReference type="AlphaFoldDB" id="A0A4Y9ZRM3"/>
<reference evidence="1 2" key="1">
    <citation type="submission" date="2019-02" db="EMBL/GenBank/DDBJ databases">
        <title>Genome sequencing of the rare red list fungi Hericium alpestre (H. flagellum).</title>
        <authorList>
            <person name="Buettner E."/>
            <person name="Kellner H."/>
        </authorList>
    </citation>
    <scope>NUCLEOTIDE SEQUENCE [LARGE SCALE GENOMIC DNA]</scope>
    <source>
        <strain evidence="1 2">DSM 108284</strain>
    </source>
</reference>
<gene>
    <name evidence="1" type="ORF">EWM64_g7873</name>
</gene>
<name>A0A4Y9ZRM3_9AGAM</name>
<organism evidence="1 2">
    <name type="scientific">Hericium alpestre</name>
    <dbReference type="NCBI Taxonomy" id="135208"/>
    <lineage>
        <taxon>Eukaryota</taxon>
        <taxon>Fungi</taxon>
        <taxon>Dikarya</taxon>
        <taxon>Basidiomycota</taxon>
        <taxon>Agaricomycotina</taxon>
        <taxon>Agaricomycetes</taxon>
        <taxon>Russulales</taxon>
        <taxon>Hericiaceae</taxon>
        <taxon>Hericium</taxon>
    </lineage>
</organism>
<evidence type="ECO:0000313" key="1">
    <source>
        <dbReference type="EMBL" id="TFY76139.1"/>
    </source>
</evidence>